<name>A0ACA9SDC6_9GLOM</name>
<gene>
    <name evidence="1" type="ORF">RPERSI_LOCUS29849</name>
</gene>
<sequence>ASIRIHNDKILLFSQAITDILDNRKFFDNLCILKTILKPFVEAIAMLKKNNACLYHVLICFRHFSQIFIIDENDDEETQDLKLLTMNRLEKCWKDWEQSIIILSYFLNSDL</sequence>
<reference evidence="1" key="1">
    <citation type="submission" date="2021-06" db="EMBL/GenBank/DDBJ databases">
        <authorList>
            <person name="Kallberg Y."/>
            <person name="Tangrot J."/>
            <person name="Rosling A."/>
        </authorList>
    </citation>
    <scope>NUCLEOTIDE SEQUENCE</scope>
    <source>
        <strain evidence="1">MA461A</strain>
    </source>
</reference>
<evidence type="ECO:0000313" key="1">
    <source>
        <dbReference type="EMBL" id="CAG8836207.1"/>
    </source>
</evidence>
<dbReference type="Proteomes" id="UP000789920">
    <property type="component" value="Unassembled WGS sequence"/>
</dbReference>
<accession>A0ACA9SDC6</accession>
<proteinExistence type="predicted"/>
<comment type="caution">
    <text evidence="1">The sequence shown here is derived from an EMBL/GenBank/DDBJ whole genome shotgun (WGS) entry which is preliminary data.</text>
</comment>
<feature type="non-terminal residue" evidence="1">
    <location>
        <position position="1"/>
    </location>
</feature>
<evidence type="ECO:0000313" key="2">
    <source>
        <dbReference type="Proteomes" id="UP000789920"/>
    </source>
</evidence>
<keyword evidence="2" id="KW-1185">Reference proteome</keyword>
<organism evidence="1 2">
    <name type="scientific">Racocetra persica</name>
    <dbReference type="NCBI Taxonomy" id="160502"/>
    <lineage>
        <taxon>Eukaryota</taxon>
        <taxon>Fungi</taxon>
        <taxon>Fungi incertae sedis</taxon>
        <taxon>Mucoromycota</taxon>
        <taxon>Glomeromycotina</taxon>
        <taxon>Glomeromycetes</taxon>
        <taxon>Diversisporales</taxon>
        <taxon>Gigasporaceae</taxon>
        <taxon>Racocetra</taxon>
    </lineage>
</organism>
<dbReference type="EMBL" id="CAJVQC010113985">
    <property type="protein sequence ID" value="CAG8836207.1"/>
    <property type="molecule type" value="Genomic_DNA"/>
</dbReference>
<protein>
    <submittedName>
        <fullName evidence="1">16168_t:CDS:1</fullName>
    </submittedName>
</protein>